<dbReference type="AlphaFoldDB" id="A0A7C5I1V3"/>
<dbReference type="SUPFAM" id="SSF51556">
    <property type="entry name" value="Metallo-dependent hydrolases"/>
    <property type="match status" value="1"/>
</dbReference>
<reference evidence="1" key="1">
    <citation type="journal article" date="2020" name="mSystems">
        <title>Genome- and Community-Level Interaction Insights into Carbon Utilization and Element Cycling Functions of Hydrothermarchaeota in Hydrothermal Sediment.</title>
        <authorList>
            <person name="Zhou Z."/>
            <person name="Liu Y."/>
            <person name="Xu W."/>
            <person name="Pan J."/>
            <person name="Luo Z.H."/>
            <person name="Li M."/>
        </authorList>
    </citation>
    <scope>NUCLEOTIDE SEQUENCE [LARGE SCALE GENOMIC DNA]</scope>
    <source>
        <strain evidence="1">HyVt-80</strain>
    </source>
</reference>
<dbReference type="GO" id="GO:0016810">
    <property type="term" value="F:hydrolase activity, acting on carbon-nitrogen (but not peptide) bonds"/>
    <property type="evidence" value="ECO:0007669"/>
    <property type="project" value="InterPro"/>
</dbReference>
<evidence type="ECO:0000313" key="1">
    <source>
        <dbReference type="EMBL" id="HHF08608.1"/>
    </source>
</evidence>
<dbReference type="InterPro" id="IPR011059">
    <property type="entry name" value="Metal-dep_hydrolase_composite"/>
</dbReference>
<dbReference type="Proteomes" id="UP000886129">
    <property type="component" value="Unassembled WGS sequence"/>
</dbReference>
<accession>A0A7C5I1V3</accession>
<dbReference type="Gene3D" id="3.20.20.140">
    <property type="entry name" value="Metal-dependent hydrolases"/>
    <property type="match status" value="1"/>
</dbReference>
<comment type="caution">
    <text evidence="1">The sequence shown here is derived from an EMBL/GenBank/DDBJ whole genome shotgun (WGS) entry which is preliminary data.</text>
</comment>
<dbReference type="InterPro" id="IPR032466">
    <property type="entry name" value="Metal_Hydrolase"/>
</dbReference>
<organism evidence="1">
    <name type="scientific">Kosmotoga arenicorallina</name>
    <dbReference type="NCBI Taxonomy" id="688066"/>
    <lineage>
        <taxon>Bacteria</taxon>
        <taxon>Thermotogati</taxon>
        <taxon>Thermotogota</taxon>
        <taxon>Thermotogae</taxon>
        <taxon>Kosmotogales</taxon>
        <taxon>Kosmotogaceae</taxon>
        <taxon>Kosmotoga</taxon>
    </lineage>
</organism>
<feature type="non-terminal residue" evidence="1">
    <location>
        <position position="186"/>
    </location>
</feature>
<name>A0A7C5I1V3_9BACT</name>
<proteinExistence type="predicted"/>
<protein>
    <submittedName>
        <fullName evidence="1">Beta-aspartyl-peptidase</fullName>
    </submittedName>
</protein>
<gene>
    <name evidence="1" type="ORF">ENL26_02405</name>
</gene>
<dbReference type="SUPFAM" id="SSF51338">
    <property type="entry name" value="Composite domain of metallo-dependent hydrolases"/>
    <property type="match status" value="1"/>
</dbReference>
<sequence>MLLLKNLPIYSPAKIGAIDILICGQKICKLSKEITLEGVEYDTIRFDPEKHFAVPGFIDGHVHLIGGGGEGGYITRTREGTPEEFLNCGTTAVLGLLGTDGITRDHTSLLAKVRAFREKHISAWMLTGSYRYPIKTITGDHMKDMVLIPEILGVGELAIADHRGSSVTGSELKRLALDIRVAGMIS</sequence>
<dbReference type="EMBL" id="DRTH01000140">
    <property type="protein sequence ID" value="HHF08608.1"/>
    <property type="molecule type" value="Genomic_DNA"/>
</dbReference>